<keyword evidence="3" id="KW-1185">Reference proteome</keyword>
<evidence type="ECO:0000313" key="2">
    <source>
        <dbReference type="EMBL" id="GIT96987.1"/>
    </source>
</evidence>
<name>A0ABQ4NS90_9RHOB</name>
<accession>A0ABQ4NS90</accession>
<dbReference type="EMBL" id="BPFH01000009">
    <property type="protein sequence ID" value="GIT96987.1"/>
    <property type="molecule type" value="Genomic_DNA"/>
</dbReference>
<proteinExistence type="predicted"/>
<evidence type="ECO:0000313" key="3">
    <source>
        <dbReference type="Proteomes" id="UP000786693"/>
    </source>
</evidence>
<dbReference type="RefSeq" id="WP_220750471.1">
    <property type="nucleotide sequence ID" value="NZ_BPFH01000009.1"/>
</dbReference>
<evidence type="ECO:0000256" key="1">
    <source>
        <dbReference type="SAM" id="MobiDB-lite"/>
    </source>
</evidence>
<comment type="caution">
    <text evidence="2">The sequence shown here is derived from an EMBL/GenBank/DDBJ whole genome shotgun (WGS) entry which is preliminary data.</text>
</comment>
<dbReference type="Proteomes" id="UP000786693">
    <property type="component" value="Unassembled WGS sequence"/>
</dbReference>
<protein>
    <submittedName>
        <fullName evidence="2">Uncharacterized protein</fullName>
    </submittedName>
</protein>
<sequence>MIRPAVLCVLLSACAADLPPIDGSISDTAQGKAFPRLGPIDGILAEAERPSRAAAAEQSLRARGNTLARQGIPAPTSGGLEARGRRLRERAAALRAVPL</sequence>
<reference evidence="2 3" key="1">
    <citation type="submission" date="2021-05" db="EMBL/GenBank/DDBJ databases">
        <title>Bacteria Genome sequencing.</title>
        <authorList>
            <person name="Takabe Y."/>
            <person name="Nakajima Y."/>
            <person name="Suzuki S."/>
            <person name="Shiozaki T."/>
        </authorList>
    </citation>
    <scope>NUCLEOTIDE SEQUENCE [LARGE SCALE GENOMIC DNA]</scope>
    <source>
        <strain evidence="2 3">AI_62</strain>
    </source>
</reference>
<gene>
    <name evidence="2" type="ORF">JANAI62_36100</name>
</gene>
<feature type="region of interest" description="Disordered" evidence="1">
    <location>
        <begin position="64"/>
        <end position="83"/>
    </location>
</feature>
<organism evidence="2 3">
    <name type="scientific">Jannaschia pagri</name>
    <dbReference type="NCBI Taxonomy" id="2829797"/>
    <lineage>
        <taxon>Bacteria</taxon>
        <taxon>Pseudomonadati</taxon>
        <taxon>Pseudomonadota</taxon>
        <taxon>Alphaproteobacteria</taxon>
        <taxon>Rhodobacterales</taxon>
        <taxon>Roseobacteraceae</taxon>
        <taxon>Jannaschia</taxon>
    </lineage>
</organism>